<dbReference type="PROSITE" id="PS51257">
    <property type="entry name" value="PROKAR_LIPOPROTEIN"/>
    <property type="match status" value="1"/>
</dbReference>
<dbReference type="Proteomes" id="UP000571017">
    <property type="component" value="Unassembled WGS sequence"/>
</dbReference>
<sequence length="263" mass="29791">MRIFLGVLFLSVLIGCQSTYTIEEDFPVSEEVVEVNMKTGGSANTNLERAQTDDPEKIDELLSVINELSLFKIEGDEMRAHHELMQAVPSLEVSLSRSSDNAPYFFTIAEGGQGMFLSFDGGSTDVGYMTETFDPEVYQKLKEIYDTLYVQTTRRLEIFNLGERMKIEKESGEATDLIVEATFEIYQEEEALKADPTNLEVRLSDEEMKLIEQSEPERTSATQFEQRISVEHSSADQGLSGKVIWDVKDYEEIEIRFDAEGEA</sequence>
<keyword evidence="2" id="KW-1185">Reference proteome</keyword>
<accession>A0A838CW83</accession>
<evidence type="ECO:0000313" key="2">
    <source>
        <dbReference type="Proteomes" id="UP000571017"/>
    </source>
</evidence>
<name>A0A838CW83_9BACI</name>
<proteinExistence type="predicted"/>
<gene>
    <name evidence="1" type="ORF">H0266_14100</name>
</gene>
<organism evidence="1 2">
    <name type="scientific">Halobacillus locisalis</name>
    <dbReference type="NCBI Taxonomy" id="220753"/>
    <lineage>
        <taxon>Bacteria</taxon>
        <taxon>Bacillati</taxon>
        <taxon>Bacillota</taxon>
        <taxon>Bacilli</taxon>
        <taxon>Bacillales</taxon>
        <taxon>Bacillaceae</taxon>
        <taxon>Halobacillus</taxon>
    </lineage>
</organism>
<protein>
    <recommendedName>
        <fullName evidence="3">Lipoprotein</fullName>
    </recommendedName>
</protein>
<dbReference type="EMBL" id="JACEFG010000003">
    <property type="protein sequence ID" value="MBA2176025.1"/>
    <property type="molecule type" value="Genomic_DNA"/>
</dbReference>
<dbReference type="AlphaFoldDB" id="A0A838CW83"/>
<comment type="caution">
    <text evidence="1">The sequence shown here is derived from an EMBL/GenBank/DDBJ whole genome shotgun (WGS) entry which is preliminary data.</text>
</comment>
<reference evidence="1 2" key="1">
    <citation type="journal article" date="2004" name="Extremophiles">
        <title>Halobacillus locisalis sp. nov., a halophilic bacterium isolated from a marine solar saltern of the Yellow Sea in Korea.</title>
        <authorList>
            <person name="Yoon J.H."/>
            <person name="Kang K.H."/>
            <person name="Oh T.K."/>
            <person name="Park Y.H."/>
        </authorList>
    </citation>
    <scope>NUCLEOTIDE SEQUENCE [LARGE SCALE GENOMIC DNA]</scope>
    <source>
        <strain evidence="1 2">KCTC 3788</strain>
    </source>
</reference>
<dbReference type="RefSeq" id="WP_181473071.1">
    <property type="nucleotide sequence ID" value="NZ_JACEFG010000003.1"/>
</dbReference>
<evidence type="ECO:0000313" key="1">
    <source>
        <dbReference type="EMBL" id="MBA2176025.1"/>
    </source>
</evidence>
<evidence type="ECO:0008006" key="3">
    <source>
        <dbReference type="Google" id="ProtNLM"/>
    </source>
</evidence>